<evidence type="ECO:0000313" key="1">
    <source>
        <dbReference type="EMBL" id="KAK8770630.1"/>
    </source>
</evidence>
<dbReference type="EMBL" id="JARKHS020020806">
    <property type="protein sequence ID" value="KAK8770630.1"/>
    <property type="molecule type" value="Genomic_DNA"/>
</dbReference>
<dbReference type="Proteomes" id="UP001321473">
    <property type="component" value="Unassembled WGS sequence"/>
</dbReference>
<keyword evidence="2" id="KW-1185">Reference proteome</keyword>
<name>A0AAQ4E7I8_AMBAM</name>
<sequence length="76" mass="8501">MDLAKSLGSFCSRCWNATRWEESRSCACLSNRVSKHFSQVVMVNSTRATALCCWSVFGAKKTHGTSAPLTRLQTWL</sequence>
<dbReference type="AlphaFoldDB" id="A0AAQ4E7I8"/>
<accession>A0AAQ4E7I8</accession>
<comment type="caution">
    <text evidence="1">The sequence shown here is derived from an EMBL/GenBank/DDBJ whole genome shotgun (WGS) entry which is preliminary data.</text>
</comment>
<gene>
    <name evidence="1" type="ORF">V5799_012907</name>
</gene>
<evidence type="ECO:0000313" key="2">
    <source>
        <dbReference type="Proteomes" id="UP001321473"/>
    </source>
</evidence>
<organism evidence="1 2">
    <name type="scientific">Amblyomma americanum</name>
    <name type="common">Lone star tick</name>
    <dbReference type="NCBI Taxonomy" id="6943"/>
    <lineage>
        <taxon>Eukaryota</taxon>
        <taxon>Metazoa</taxon>
        <taxon>Ecdysozoa</taxon>
        <taxon>Arthropoda</taxon>
        <taxon>Chelicerata</taxon>
        <taxon>Arachnida</taxon>
        <taxon>Acari</taxon>
        <taxon>Parasitiformes</taxon>
        <taxon>Ixodida</taxon>
        <taxon>Ixodoidea</taxon>
        <taxon>Ixodidae</taxon>
        <taxon>Amblyomminae</taxon>
        <taxon>Amblyomma</taxon>
    </lineage>
</organism>
<reference evidence="1 2" key="1">
    <citation type="journal article" date="2023" name="Arcadia Sci">
        <title>De novo assembly of a long-read Amblyomma americanum tick genome.</title>
        <authorList>
            <person name="Chou S."/>
            <person name="Poskanzer K.E."/>
            <person name="Rollins M."/>
            <person name="Thuy-Boun P.S."/>
        </authorList>
    </citation>
    <scope>NUCLEOTIDE SEQUENCE [LARGE SCALE GENOMIC DNA]</scope>
    <source>
        <strain evidence="1">F_SG_1</strain>
        <tissue evidence="1">Salivary glands</tissue>
    </source>
</reference>
<proteinExistence type="predicted"/>
<protein>
    <submittedName>
        <fullName evidence="1">Uncharacterized protein</fullName>
    </submittedName>
</protein>